<reference evidence="2" key="2">
    <citation type="submission" date="2017-02" db="EMBL/GenBank/DDBJ databases">
        <title>Sunflower complete genome.</title>
        <authorList>
            <person name="Langlade N."/>
            <person name="Munos S."/>
        </authorList>
    </citation>
    <scope>NUCLEOTIDE SEQUENCE [LARGE SCALE GENOMIC DNA]</scope>
    <source>
        <tissue evidence="2">Leaves</tissue>
    </source>
</reference>
<dbReference type="Proteomes" id="UP000215914">
    <property type="component" value="Chromosome 14"/>
</dbReference>
<accession>A0A251SJZ0</accession>
<dbReference type="EMBL" id="MNCJ02000226">
    <property type="protein sequence ID" value="KAF5824152.1"/>
    <property type="molecule type" value="Genomic_DNA"/>
</dbReference>
<keyword evidence="3" id="KW-1185">Reference proteome</keyword>
<dbReference type="AlphaFoldDB" id="A0A251SJZ0"/>
<reference evidence="1" key="3">
    <citation type="submission" date="2020-06" db="EMBL/GenBank/DDBJ databases">
        <title>Helianthus annuus Genome sequencing and assembly Release 2.</title>
        <authorList>
            <person name="Gouzy J."/>
            <person name="Langlade N."/>
            <person name="Munos S."/>
        </authorList>
    </citation>
    <scope>NUCLEOTIDE SEQUENCE</scope>
    <source>
        <tissue evidence="1">Leaves</tissue>
    </source>
</reference>
<reference evidence="1 3" key="1">
    <citation type="journal article" date="2017" name="Nature">
        <title>The sunflower genome provides insights into oil metabolism, flowering and Asterid evolution.</title>
        <authorList>
            <person name="Badouin H."/>
            <person name="Gouzy J."/>
            <person name="Grassa C.J."/>
            <person name="Murat F."/>
            <person name="Staton S.E."/>
            <person name="Cottret L."/>
            <person name="Lelandais-Briere C."/>
            <person name="Owens G.L."/>
            <person name="Carrere S."/>
            <person name="Mayjonade B."/>
            <person name="Legrand L."/>
            <person name="Gill N."/>
            <person name="Kane N.C."/>
            <person name="Bowers J.E."/>
            <person name="Hubner S."/>
            <person name="Bellec A."/>
            <person name="Berard A."/>
            <person name="Berges H."/>
            <person name="Blanchet N."/>
            <person name="Boniface M.C."/>
            <person name="Brunel D."/>
            <person name="Catrice O."/>
            <person name="Chaidir N."/>
            <person name="Claudel C."/>
            <person name="Donnadieu C."/>
            <person name="Faraut T."/>
            <person name="Fievet G."/>
            <person name="Helmstetter N."/>
            <person name="King M."/>
            <person name="Knapp S.J."/>
            <person name="Lai Z."/>
            <person name="Le Paslier M.C."/>
            <person name="Lippi Y."/>
            <person name="Lorenzon L."/>
            <person name="Mandel J.R."/>
            <person name="Marage G."/>
            <person name="Marchand G."/>
            <person name="Marquand E."/>
            <person name="Bret-Mestries E."/>
            <person name="Morien E."/>
            <person name="Nambeesan S."/>
            <person name="Nguyen T."/>
            <person name="Pegot-Espagnet P."/>
            <person name="Pouilly N."/>
            <person name="Raftis F."/>
            <person name="Sallet E."/>
            <person name="Schiex T."/>
            <person name="Thomas J."/>
            <person name="Vandecasteele C."/>
            <person name="Vares D."/>
            <person name="Vear F."/>
            <person name="Vautrin S."/>
            <person name="Crespi M."/>
            <person name="Mangin B."/>
            <person name="Burke J.M."/>
            <person name="Salse J."/>
            <person name="Munos S."/>
            <person name="Vincourt P."/>
            <person name="Rieseberg L.H."/>
            <person name="Langlade N.B."/>
        </authorList>
    </citation>
    <scope>NUCLEOTIDE SEQUENCE [LARGE SCALE GENOMIC DNA]</scope>
    <source>
        <strain evidence="3">cv. SF193</strain>
        <tissue evidence="1">Leaves</tissue>
    </source>
</reference>
<evidence type="ECO:0000313" key="3">
    <source>
        <dbReference type="Proteomes" id="UP000215914"/>
    </source>
</evidence>
<evidence type="ECO:0000313" key="2">
    <source>
        <dbReference type="EMBL" id="OTF99154.1"/>
    </source>
</evidence>
<organism evidence="2 3">
    <name type="scientific">Helianthus annuus</name>
    <name type="common">Common sunflower</name>
    <dbReference type="NCBI Taxonomy" id="4232"/>
    <lineage>
        <taxon>Eukaryota</taxon>
        <taxon>Viridiplantae</taxon>
        <taxon>Streptophyta</taxon>
        <taxon>Embryophyta</taxon>
        <taxon>Tracheophyta</taxon>
        <taxon>Spermatophyta</taxon>
        <taxon>Magnoliopsida</taxon>
        <taxon>eudicotyledons</taxon>
        <taxon>Gunneridae</taxon>
        <taxon>Pentapetalae</taxon>
        <taxon>asterids</taxon>
        <taxon>campanulids</taxon>
        <taxon>Asterales</taxon>
        <taxon>Asteraceae</taxon>
        <taxon>Asteroideae</taxon>
        <taxon>Heliantheae alliance</taxon>
        <taxon>Heliantheae</taxon>
        <taxon>Helianthus</taxon>
    </lineage>
</organism>
<evidence type="ECO:0000313" key="1">
    <source>
        <dbReference type="EMBL" id="KAF5824152.1"/>
    </source>
</evidence>
<gene>
    <name evidence="2" type="ORF">HannXRQ_Chr14g0453471</name>
    <name evidence="1" type="ORF">HanXRQr2_Chr00c226g0834271</name>
</gene>
<dbReference type="InParanoid" id="A0A251SJZ0"/>
<dbReference type="EMBL" id="CM007903">
    <property type="protein sequence ID" value="OTF99154.1"/>
    <property type="molecule type" value="Genomic_DNA"/>
</dbReference>
<proteinExistence type="predicted"/>
<protein>
    <submittedName>
        <fullName evidence="2">Uncharacterized protein</fullName>
    </submittedName>
</protein>
<sequence length="89" mass="10284">MTRDLKNWMKTFKTREAQVKDGCTKTERTSCKCGFCSSNARSLKGMSRTKDWKKGEPNQPGWLGWQDWLVYMVLQFSFDGLAVLVKKLA</sequence>
<name>A0A251SJZ0_HELAN</name>